<proteinExistence type="predicted"/>
<gene>
    <name evidence="3" type="ORF">UY16_C0013G0040</name>
</gene>
<keyword evidence="2" id="KW-1133">Transmembrane helix</keyword>
<keyword evidence="2" id="KW-0472">Membrane</keyword>
<comment type="caution">
    <text evidence="3">The sequence shown here is derived from an EMBL/GenBank/DDBJ whole genome shotgun (WGS) entry which is preliminary data.</text>
</comment>
<sequence length="71" mass="7957">MKKRTARRHHASRRTRSPRSNPGQYVAVIRGWMFVVAFALMLGMGAILGNFFKAQLDTTTPQVAGVQIEVK</sequence>
<organism evidence="3 4">
    <name type="scientific">Candidatus Gottesmanbacteria bacterium GW2011_GWA2_47_9</name>
    <dbReference type="NCBI Taxonomy" id="1618445"/>
    <lineage>
        <taxon>Bacteria</taxon>
        <taxon>Candidatus Gottesmaniibacteriota</taxon>
    </lineage>
</organism>
<feature type="compositionally biased region" description="Basic residues" evidence="1">
    <location>
        <begin position="1"/>
        <end position="17"/>
    </location>
</feature>
<evidence type="ECO:0000313" key="4">
    <source>
        <dbReference type="Proteomes" id="UP000034739"/>
    </source>
</evidence>
<name>A0A0G1X135_9BACT</name>
<feature type="region of interest" description="Disordered" evidence="1">
    <location>
        <begin position="1"/>
        <end position="22"/>
    </location>
</feature>
<dbReference type="AlphaFoldDB" id="A0A0G1X135"/>
<evidence type="ECO:0000256" key="1">
    <source>
        <dbReference type="SAM" id="MobiDB-lite"/>
    </source>
</evidence>
<keyword evidence="2" id="KW-0812">Transmembrane</keyword>
<feature type="transmembrane region" description="Helical" evidence="2">
    <location>
        <begin position="25"/>
        <end position="48"/>
    </location>
</feature>
<dbReference type="Proteomes" id="UP000034739">
    <property type="component" value="Unassembled WGS sequence"/>
</dbReference>
<accession>A0A0G1X135</accession>
<reference evidence="3 4" key="1">
    <citation type="journal article" date="2015" name="Nature">
        <title>rRNA introns, odd ribosomes, and small enigmatic genomes across a large radiation of phyla.</title>
        <authorList>
            <person name="Brown C.T."/>
            <person name="Hug L.A."/>
            <person name="Thomas B.C."/>
            <person name="Sharon I."/>
            <person name="Castelle C.J."/>
            <person name="Singh A."/>
            <person name="Wilkins M.J."/>
            <person name="Williams K.H."/>
            <person name="Banfield J.F."/>
        </authorList>
    </citation>
    <scope>NUCLEOTIDE SEQUENCE [LARGE SCALE GENOMIC DNA]</scope>
</reference>
<dbReference type="EMBL" id="LCOY01000013">
    <property type="protein sequence ID" value="KKU88130.1"/>
    <property type="molecule type" value="Genomic_DNA"/>
</dbReference>
<evidence type="ECO:0000256" key="2">
    <source>
        <dbReference type="SAM" id="Phobius"/>
    </source>
</evidence>
<evidence type="ECO:0000313" key="3">
    <source>
        <dbReference type="EMBL" id="KKU88130.1"/>
    </source>
</evidence>
<protein>
    <submittedName>
        <fullName evidence="3">Uncharacterized protein</fullName>
    </submittedName>
</protein>